<proteinExistence type="predicted"/>
<comment type="caution">
    <text evidence="1">The sequence shown here is derived from an EMBL/GenBank/DDBJ whole genome shotgun (WGS) entry which is preliminary data.</text>
</comment>
<sequence>MANHARMDNELNPFHLVITRKDRAKMKAIAQQLGGTSYPYGTFFECLFSHRYQYYVAWCTRNDHYVECTYNARSHLVMGSYHLDLEDIIGPYCPAPLEQVNYYLDNTCKDNFK</sequence>
<name>A0A817FA79_LEPSM</name>
<dbReference type="Proteomes" id="UP000675881">
    <property type="component" value="Unassembled WGS sequence"/>
</dbReference>
<protein>
    <submittedName>
        <fullName evidence="1">(salmon louse) hypothetical protein</fullName>
    </submittedName>
</protein>
<dbReference type="EMBL" id="CAJNVT010000020">
    <property type="protein sequence ID" value="CAF2742588.1"/>
    <property type="molecule type" value="Genomic_DNA"/>
</dbReference>
<accession>A0A817FA79</accession>
<dbReference type="AlphaFoldDB" id="A0A817FA79"/>
<organism evidence="1 2">
    <name type="scientific">Lepeophtheirus salmonis</name>
    <name type="common">Salmon louse</name>
    <name type="synonym">Caligus salmonis</name>
    <dbReference type="NCBI Taxonomy" id="72036"/>
    <lineage>
        <taxon>Eukaryota</taxon>
        <taxon>Metazoa</taxon>
        <taxon>Ecdysozoa</taxon>
        <taxon>Arthropoda</taxon>
        <taxon>Crustacea</taxon>
        <taxon>Multicrustacea</taxon>
        <taxon>Hexanauplia</taxon>
        <taxon>Copepoda</taxon>
        <taxon>Siphonostomatoida</taxon>
        <taxon>Caligidae</taxon>
        <taxon>Lepeophtheirus</taxon>
    </lineage>
</organism>
<reference evidence="1" key="1">
    <citation type="submission" date="2021-02" db="EMBL/GenBank/DDBJ databases">
        <authorList>
            <person name="Bekaert M."/>
        </authorList>
    </citation>
    <scope>NUCLEOTIDE SEQUENCE</scope>
    <source>
        <strain evidence="1">IoA-00</strain>
    </source>
</reference>
<evidence type="ECO:0000313" key="1">
    <source>
        <dbReference type="EMBL" id="CAF2742588.1"/>
    </source>
</evidence>
<evidence type="ECO:0000313" key="2">
    <source>
        <dbReference type="Proteomes" id="UP000675881"/>
    </source>
</evidence>
<gene>
    <name evidence="1" type="ORF">LSAA_125</name>
</gene>
<keyword evidence="2" id="KW-1185">Reference proteome</keyword>